<dbReference type="GeneID" id="83218064"/>
<dbReference type="EMBL" id="JARTCD010000074">
    <property type="protein sequence ID" value="KAJ8653624.1"/>
    <property type="molecule type" value="Genomic_DNA"/>
</dbReference>
<organism evidence="2 3">
    <name type="scientific">Lichtheimia ornata</name>
    <dbReference type="NCBI Taxonomy" id="688661"/>
    <lineage>
        <taxon>Eukaryota</taxon>
        <taxon>Fungi</taxon>
        <taxon>Fungi incertae sedis</taxon>
        <taxon>Mucoromycota</taxon>
        <taxon>Mucoromycotina</taxon>
        <taxon>Mucoromycetes</taxon>
        <taxon>Mucorales</taxon>
        <taxon>Lichtheimiaceae</taxon>
        <taxon>Lichtheimia</taxon>
    </lineage>
</organism>
<name>A0AAD7UVK1_9FUNG</name>
<evidence type="ECO:0000259" key="1">
    <source>
        <dbReference type="Pfam" id="PF06985"/>
    </source>
</evidence>
<comment type="caution">
    <text evidence="2">The sequence shown here is derived from an EMBL/GenBank/DDBJ whole genome shotgun (WGS) entry which is preliminary data.</text>
</comment>
<dbReference type="InterPro" id="IPR052895">
    <property type="entry name" value="HetReg/Transcr_Mod"/>
</dbReference>
<reference evidence="2 3" key="1">
    <citation type="submission" date="2023-03" db="EMBL/GenBank/DDBJ databases">
        <title>Genome sequence of Lichtheimia ornata CBS 291.66.</title>
        <authorList>
            <person name="Mohabir J.T."/>
            <person name="Shea T.P."/>
            <person name="Kurbessoian T."/>
            <person name="Berby B."/>
            <person name="Fontaine J."/>
            <person name="Livny J."/>
            <person name="Gnirke A."/>
            <person name="Stajich J.E."/>
            <person name="Cuomo C.A."/>
        </authorList>
    </citation>
    <scope>NUCLEOTIDE SEQUENCE [LARGE SCALE GENOMIC DNA]</scope>
    <source>
        <strain evidence="2">CBS 291.66</strain>
    </source>
</reference>
<accession>A0AAD7UVK1</accession>
<dbReference type="PANTHER" id="PTHR24148">
    <property type="entry name" value="ANKYRIN REPEAT DOMAIN-CONTAINING PROTEIN 39 HOMOLOG-RELATED"/>
    <property type="match status" value="1"/>
</dbReference>
<keyword evidence="3" id="KW-1185">Reference proteome</keyword>
<dbReference type="Proteomes" id="UP001234581">
    <property type="component" value="Unassembled WGS sequence"/>
</dbReference>
<feature type="domain" description="Heterokaryon incompatibility" evidence="1">
    <location>
        <begin position="86"/>
        <end position="243"/>
    </location>
</feature>
<dbReference type="RefSeq" id="XP_058338538.1">
    <property type="nucleotide sequence ID" value="XM_058490640.1"/>
</dbReference>
<evidence type="ECO:0000313" key="2">
    <source>
        <dbReference type="EMBL" id="KAJ8653624.1"/>
    </source>
</evidence>
<dbReference type="AlphaFoldDB" id="A0AAD7UVK1"/>
<dbReference type="InterPro" id="IPR010730">
    <property type="entry name" value="HET"/>
</dbReference>
<sequence>MTRDTDESDDPSQISINLEDDEGYHLKQFFEKGLDALLTDPHFLLLYVPEDGANRMQIIRPATNLLHRKRMIKRVNETKKGIPSFYYALSHLWGVSKDNRYHWNDISEYVEDEDGQPVKPVSMRPEKRDALLMLLKDHPDSYWWIDVLCARTDTPLDIMGDIYACCLECIAMVDCEPNVIPQLHTMKGEEKEDFNDVFDDIVNISQDSYLQGKQAYKDYPQLMDCVPTFMESEWWQRVWTWQEMALPAGDVHFMSEVDTQRLEKNTITLEDLINSCIHALRINFYFCMENNRFVTALDAMKKEPEAFGWGCVPLKHPMGTPAQFGGLMYWLANVNQARAFNERRLKKKKSAQELLDLFGALGGSTRRCMDPVDYVYGVLGMFQFKIPRTLESDQVWRYFLSEMNNYIEDIKNEEVMLNPHYGTMARITGVSDSAYEVDLLEAENMADVYRDLLATQEFLSSDEE</sequence>
<protein>
    <recommendedName>
        <fullName evidence="1">Heterokaryon incompatibility domain-containing protein</fullName>
    </recommendedName>
</protein>
<dbReference type="Pfam" id="PF06985">
    <property type="entry name" value="HET"/>
    <property type="match status" value="1"/>
</dbReference>
<dbReference type="PANTHER" id="PTHR24148:SF64">
    <property type="entry name" value="HETEROKARYON INCOMPATIBILITY DOMAIN-CONTAINING PROTEIN"/>
    <property type="match status" value="1"/>
</dbReference>
<evidence type="ECO:0000313" key="3">
    <source>
        <dbReference type="Proteomes" id="UP001234581"/>
    </source>
</evidence>
<gene>
    <name evidence="2" type="ORF">O0I10_010661</name>
</gene>
<proteinExistence type="predicted"/>